<dbReference type="AlphaFoldDB" id="A0A9Q0GU59"/>
<evidence type="ECO:0000256" key="2">
    <source>
        <dbReference type="ARBA" id="ARBA00022679"/>
    </source>
</evidence>
<dbReference type="EC" id="2.5.1.112" evidence="10"/>
<dbReference type="Gene3D" id="3.40.50.300">
    <property type="entry name" value="P-loop containing nucleotide triphosphate hydrolases"/>
    <property type="match status" value="1"/>
</dbReference>
<evidence type="ECO:0000256" key="10">
    <source>
        <dbReference type="ARBA" id="ARBA00066838"/>
    </source>
</evidence>
<dbReference type="GO" id="GO:0009691">
    <property type="term" value="P:cytokinin biosynthetic process"/>
    <property type="evidence" value="ECO:0007669"/>
    <property type="project" value="UniProtKB-KW"/>
</dbReference>
<evidence type="ECO:0000256" key="7">
    <source>
        <dbReference type="ARBA" id="ARBA00051744"/>
    </source>
</evidence>
<dbReference type="OrthoDB" id="775260at2759"/>
<evidence type="ECO:0000256" key="4">
    <source>
        <dbReference type="ARBA" id="ARBA00022741"/>
    </source>
</evidence>
<keyword evidence="4" id="KW-0547">Nucleotide-binding</keyword>
<comment type="caution">
    <text evidence="11">The sequence shown here is derived from an EMBL/GenBank/DDBJ whole genome shotgun (WGS) entry which is preliminary data.</text>
</comment>
<evidence type="ECO:0000256" key="1">
    <source>
        <dbReference type="ARBA" id="ARBA00005842"/>
    </source>
</evidence>
<comment type="catalytic activity">
    <reaction evidence="8">
        <text>dimethylallyl diphosphate + ADP = N(6)-(dimethylallyl)adenosine 5'-diphosphate + diphosphate</text>
        <dbReference type="Rhea" id="RHEA:36327"/>
        <dbReference type="ChEBI" id="CHEBI:33019"/>
        <dbReference type="ChEBI" id="CHEBI:57623"/>
        <dbReference type="ChEBI" id="CHEBI:73533"/>
        <dbReference type="ChEBI" id="CHEBI:456216"/>
        <dbReference type="EC" id="2.5.1.112"/>
    </reaction>
</comment>
<dbReference type="Proteomes" id="UP001141806">
    <property type="component" value="Unassembled WGS sequence"/>
</dbReference>
<protein>
    <recommendedName>
        <fullName evidence="10">adenylate dimethylallyltransferase (ADP/ATP-dependent)</fullName>
        <ecNumber evidence="10">2.5.1.112</ecNumber>
    </recommendedName>
</protein>
<dbReference type="GO" id="GO:0005524">
    <property type="term" value="F:ATP binding"/>
    <property type="evidence" value="ECO:0007669"/>
    <property type="project" value="UniProtKB-KW"/>
</dbReference>
<comment type="catalytic activity">
    <reaction evidence="7">
        <text>dimethylallyl diphosphate + ATP = N(6)-(dimethylallyl)adenosine 5'-triphosphate + diphosphate</text>
        <dbReference type="Rhea" id="RHEA:36331"/>
        <dbReference type="ChEBI" id="CHEBI:30616"/>
        <dbReference type="ChEBI" id="CHEBI:33019"/>
        <dbReference type="ChEBI" id="CHEBI:57623"/>
        <dbReference type="ChEBI" id="CHEBI:73532"/>
        <dbReference type="EC" id="2.5.1.112"/>
    </reaction>
</comment>
<proteinExistence type="inferred from homology"/>
<evidence type="ECO:0000313" key="12">
    <source>
        <dbReference type="Proteomes" id="UP001141806"/>
    </source>
</evidence>
<evidence type="ECO:0000256" key="8">
    <source>
        <dbReference type="ARBA" id="ARBA00052386"/>
    </source>
</evidence>
<organism evidence="11 12">
    <name type="scientific">Protea cynaroides</name>
    <dbReference type="NCBI Taxonomy" id="273540"/>
    <lineage>
        <taxon>Eukaryota</taxon>
        <taxon>Viridiplantae</taxon>
        <taxon>Streptophyta</taxon>
        <taxon>Embryophyta</taxon>
        <taxon>Tracheophyta</taxon>
        <taxon>Spermatophyta</taxon>
        <taxon>Magnoliopsida</taxon>
        <taxon>Proteales</taxon>
        <taxon>Proteaceae</taxon>
        <taxon>Protea</taxon>
    </lineage>
</organism>
<keyword evidence="5" id="KW-0067">ATP-binding</keyword>
<dbReference type="GO" id="GO:0005739">
    <property type="term" value="C:mitochondrion"/>
    <property type="evidence" value="ECO:0007669"/>
    <property type="project" value="TreeGrafter"/>
</dbReference>
<dbReference type="Gene3D" id="1.10.287.890">
    <property type="entry name" value="Crystal structure of tRNA isopentenylpyrophosphate transferase (bh2366) domain"/>
    <property type="match status" value="1"/>
</dbReference>
<keyword evidence="6" id="KW-0809">Transit peptide</keyword>
<comment type="function">
    <text evidence="9">Involved in cytokinin biosynthesis. Catalyzes the transfer of an isopentenyl group from dimethylallyl diphosphate (DMAPP) to ATP and ADP.</text>
</comment>
<evidence type="ECO:0000256" key="5">
    <source>
        <dbReference type="ARBA" id="ARBA00022840"/>
    </source>
</evidence>
<dbReference type="GO" id="GO:0006400">
    <property type="term" value="P:tRNA modification"/>
    <property type="evidence" value="ECO:0007669"/>
    <property type="project" value="TreeGrafter"/>
</dbReference>
<dbReference type="SUPFAM" id="SSF52540">
    <property type="entry name" value="P-loop containing nucleoside triphosphate hydrolases"/>
    <property type="match status" value="1"/>
</dbReference>
<dbReference type="InterPro" id="IPR027417">
    <property type="entry name" value="P-loop_NTPase"/>
</dbReference>
<gene>
    <name evidence="11" type="ORF">NE237_029580</name>
</gene>
<name>A0A9Q0GU59_9MAGN</name>
<evidence type="ECO:0000256" key="3">
    <source>
        <dbReference type="ARBA" id="ARBA00022712"/>
    </source>
</evidence>
<sequence length="303" mass="34168">MAFSKVQAPLVSSFAKFLASSDLYPKNHKKQKEKVIFVMGSTGTGKSKLAIHLATKFHGEVINSDKIQVHKGLDTVTNKVTHEEMSGVPHHLLAILDPDAEFTMSDFCEKTSVIMRSILDQGKIPIIAGGSNRYIEALVENETFEFKKKYDLCTLWVHVSLPVLKKFVYERVDQMIEAGLVDEVRSIFKLDGDYSKGIRRSIGVPELDAYFRAEAEGYEDKKKTAILLEQGISMIKSNTYDLACCQYEKIKKLKFDKGWNIHIIDATEVFLKCGIQREQEWQGRVAGPTMKIVSSFLYGANIS</sequence>
<evidence type="ECO:0000256" key="9">
    <source>
        <dbReference type="ARBA" id="ARBA00055191"/>
    </source>
</evidence>
<keyword evidence="2" id="KW-0808">Transferase</keyword>
<dbReference type="GO" id="GO:0009824">
    <property type="term" value="F:AMP dimethylallyltransferase activity"/>
    <property type="evidence" value="ECO:0007669"/>
    <property type="project" value="UniProtKB-ARBA"/>
</dbReference>
<dbReference type="FunFam" id="1.10.287.890:FF:000002">
    <property type="entry name" value="Adenylate isopentenyltransferase 5, chloroplastic"/>
    <property type="match status" value="1"/>
</dbReference>
<keyword evidence="12" id="KW-1185">Reference proteome</keyword>
<evidence type="ECO:0000256" key="6">
    <source>
        <dbReference type="ARBA" id="ARBA00022946"/>
    </source>
</evidence>
<dbReference type="GO" id="GO:0052622">
    <property type="term" value="F:ATP/ADP dimethylallyltransferase activity"/>
    <property type="evidence" value="ECO:0007669"/>
    <property type="project" value="UniProtKB-EC"/>
</dbReference>
<reference evidence="11" key="1">
    <citation type="journal article" date="2023" name="Plant J.">
        <title>The genome of the king protea, Protea cynaroides.</title>
        <authorList>
            <person name="Chang J."/>
            <person name="Duong T.A."/>
            <person name="Schoeman C."/>
            <person name="Ma X."/>
            <person name="Roodt D."/>
            <person name="Barker N."/>
            <person name="Li Z."/>
            <person name="Van de Peer Y."/>
            <person name="Mizrachi E."/>
        </authorList>
    </citation>
    <scope>NUCLEOTIDE SEQUENCE</scope>
    <source>
        <tissue evidence="11">Young leaves</tissue>
    </source>
</reference>
<dbReference type="PANTHER" id="PTHR11088:SF59">
    <property type="entry name" value="ADENYLATE ISOPENTENYLTRANSFERASE"/>
    <property type="match status" value="1"/>
</dbReference>
<dbReference type="InterPro" id="IPR039657">
    <property type="entry name" value="Dimethylallyltransferase"/>
</dbReference>
<dbReference type="PANTHER" id="PTHR11088">
    <property type="entry name" value="TRNA DIMETHYLALLYLTRANSFERASE"/>
    <property type="match status" value="1"/>
</dbReference>
<comment type="similarity">
    <text evidence="1">Belongs to the IPP transferase family.</text>
</comment>
<dbReference type="Pfam" id="PF01715">
    <property type="entry name" value="IPPT"/>
    <property type="match status" value="2"/>
</dbReference>
<dbReference type="EMBL" id="JAMYWD010000012">
    <property type="protein sequence ID" value="KAJ4952748.1"/>
    <property type="molecule type" value="Genomic_DNA"/>
</dbReference>
<dbReference type="GO" id="GO:0052381">
    <property type="term" value="F:tRNA dimethylallyltransferase activity"/>
    <property type="evidence" value="ECO:0007669"/>
    <property type="project" value="TreeGrafter"/>
</dbReference>
<keyword evidence="3" id="KW-0203">Cytokinin biosynthesis</keyword>
<evidence type="ECO:0000313" key="11">
    <source>
        <dbReference type="EMBL" id="KAJ4952748.1"/>
    </source>
</evidence>
<accession>A0A9Q0GU59</accession>